<sequence>MLMKWLRSSLSTPSKCDSKSMDHSEASSVHLESLGPLEVPVPPHDTKDNIDDEEEYYSAFKRGAKVFIVVLASTSAFMSPFSVNIYMPAVPDISHDLDIDSSQTLLSVTTYMIFQGISPSIWAPLSDTYGRRPILILTFVVFLIANLGLSFTRVYWLLLVLRMLQACGASSAISIGAGCISDVSRRKERGTYMGFFQTGTLLGPAVGPIVGGLVSQTWNWHAVFFFLSAFGGVYLLLMVLILPESLRFLVGDGSLKPYGIWRTVIPISMTDDTVEQDKRDTEKGEWMHKPPPLNLRTMGFDKPWRMFGHADLALMITSFSIPFGVYTMVSSSLSPTLRTAYEYDSIISGLCFIPLGAGSAIGSVVSGKLLDYEYAKASRKHGDNMNLHHARLRHALLFNVLFTVTTLANGWCIDYKVLSKPVHIAAPMVLQFVLSFASILYFNAIQTILVDLSPGRAASVTAALNIGRCLVGAGFVAAVQYVIDDIGNGWTFTVFGLGSLVLSAPLLEFVIRRGPHWNAVRERKIANEASKTEAQ</sequence>
<feature type="transmembrane region" description="Helical" evidence="7">
    <location>
        <begin position="428"/>
        <end position="450"/>
    </location>
</feature>
<feature type="transmembrane region" description="Helical" evidence="7">
    <location>
        <begin position="105"/>
        <end position="122"/>
    </location>
</feature>
<keyword evidence="3 7" id="KW-0812">Transmembrane</keyword>
<feature type="transmembrane region" description="Helical" evidence="7">
    <location>
        <begin position="306"/>
        <end position="326"/>
    </location>
</feature>
<feature type="transmembrane region" description="Helical" evidence="7">
    <location>
        <begin position="391"/>
        <end position="408"/>
    </location>
</feature>
<feature type="transmembrane region" description="Helical" evidence="7">
    <location>
        <begin position="192"/>
        <end position="214"/>
    </location>
</feature>
<dbReference type="PROSITE" id="PS50850">
    <property type="entry name" value="MFS"/>
    <property type="match status" value="1"/>
</dbReference>
<dbReference type="Proteomes" id="UP000818624">
    <property type="component" value="Chromosome 7"/>
</dbReference>
<feature type="transmembrane region" description="Helical" evidence="7">
    <location>
        <begin position="462"/>
        <end position="483"/>
    </location>
</feature>
<evidence type="ECO:0000256" key="3">
    <source>
        <dbReference type="ARBA" id="ARBA00022692"/>
    </source>
</evidence>
<evidence type="ECO:0000313" key="9">
    <source>
        <dbReference type="EMBL" id="WFD49906.1"/>
    </source>
</evidence>
<dbReference type="Gene3D" id="1.20.1720.10">
    <property type="entry name" value="Multidrug resistance protein D"/>
    <property type="match status" value="1"/>
</dbReference>
<dbReference type="SUPFAM" id="SSF103473">
    <property type="entry name" value="MFS general substrate transporter"/>
    <property type="match status" value="1"/>
</dbReference>
<keyword evidence="2" id="KW-0813">Transport</keyword>
<gene>
    <name evidence="9" type="ORF">GLX27_004592</name>
</gene>
<feature type="domain" description="Major facilitator superfamily (MFS) profile" evidence="8">
    <location>
        <begin position="68"/>
        <end position="514"/>
    </location>
</feature>
<keyword evidence="4 7" id="KW-1133">Transmembrane helix</keyword>
<dbReference type="InterPro" id="IPR011701">
    <property type="entry name" value="MFS"/>
</dbReference>
<evidence type="ECO:0000256" key="1">
    <source>
        <dbReference type="ARBA" id="ARBA00004141"/>
    </source>
</evidence>
<evidence type="ECO:0000256" key="7">
    <source>
        <dbReference type="SAM" id="Phobius"/>
    </source>
</evidence>
<dbReference type="CDD" id="cd17323">
    <property type="entry name" value="MFS_Tpo1_MDR_like"/>
    <property type="match status" value="1"/>
</dbReference>
<comment type="subcellular location">
    <subcellularLocation>
        <location evidence="1">Membrane</location>
        <topology evidence="1">Multi-pass membrane protein</topology>
    </subcellularLocation>
</comment>
<proteinExistence type="predicted"/>
<accession>A0ABY8EWJ4</accession>
<name>A0ABY8EWJ4_MALFU</name>
<protein>
    <recommendedName>
        <fullName evidence="8">Major facilitator superfamily (MFS) profile domain-containing protein</fullName>
    </recommendedName>
</protein>
<evidence type="ECO:0000256" key="4">
    <source>
        <dbReference type="ARBA" id="ARBA00022989"/>
    </source>
</evidence>
<evidence type="ECO:0000259" key="8">
    <source>
        <dbReference type="PROSITE" id="PS50850"/>
    </source>
</evidence>
<evidence type="ECO:0000256" key="5">
    <source>
        <dbReference type="ARBA" id="ARBA00023136"/>
    </source>
</evidence>
<feature type="transmembrane region" description="Helical" evidence="7">
    <location>
        <begin position="220"/>
        <end position="242"/>
    </location>
</feature>
<feature type="transmembrane region" description="Helical" evidence="7">
    <location>
        <begin position="134"/>
        <end position="156"/>
    </location>
</feature>
<evidence type="ECO:0000256" key="2">
    <source>
        <dbReference type="ARBA" id="ARBA00022448"/>
    </source>
</evidence>
<feature type="transmembrane region" description="Helical" evidence="7">
    <location>
        <begin position="346"/>
        <end position="370"/>
    </location>
</feature>
<feature type="transmembrane region" description="Helical" evidence="7">
    <location>
        <begin position="489"/>
        <end position="511"/>
    </location>
</feature>
<keyword evidence="10" id="KW-1185">Reference proteome</keyword>
<dbReference type="InterPro" id="IPR020846">
    <property type="entry name" value="MFS_dom"/>
</dbReference>
<keyword evidence="5 7" id="KW-0472">Membrane</keyword>
<dbReference type="Pfam" id="PF07690">
    <property type="entry name" value="MFS_1"/>
    <property type="match status" value="1"/>
</dbReference>
<evidence type="ECO:0000313" key="10">
    <source>
        <dbReference type="Proteomes" id="UP000818624"/>
    </source>
</evidence>
<organism evidence="9 10">
    <name type="scientific">Malassezia furfur</name>
    <name type="common">Pityriasis versicolor infection agent</name>
    <name type="synonym">Pityrosporum furfur</name>
    <dbReference type="NCBI Taxonomy" id="55194"/>
    <lineage>
        <taxon>Eukaryota</taxon>
        <taxon>Fungi</taxon>
        <taxon>Dikarya</taxon>
        <taxon>Basidiomycota</taxon>
        <taxon>Ustilaginomycotina</taxon>
        <taxon>Malasseziomycetes</taxon>
        <taxon>Malasseziales</taxon>
        <taxon>Malasseziaceae</taxon>
        <taxon>Malassezia</taxon>
    </lineage>
</organism>
<feature type="transmembrane region" description="Helical" evidence="7">
    <location>
        <begin position="66"/>
        <end position="85"/>
    </location>
</feature>
<dbReference type="Gene3D" id="1.20.1250.20">
    <property type="entry name" value="MFS general substrate transporter like domains"/>
    <property type="match status" value="1"/>
</dbReference>
<feature type="region of interest" description="Disordered" evidence="6">
    <location>
        <begin position="1"/>
        <end position="22"/>
    </location>
</feature>
<feature type="transmembrane region" description="Helical" evidence="7">
    <location>
        <begin position="162"/>
        <end position="180"/>
    </location>
</feature>
<dbReference type="PANTHER" id="PTHR23502">
    <property type="entry name" value="MAJOR FACILITATOR SUPERFAMILY"/>
    <property type="match status" value="1"/>
</dbReference>
<dbReference type="InterPro" id="IPR036259">
    <property type="entry name" value="MFS_trans_sf"/>
</dbReference>
<reference evidence="9 10" key="1">
    <citation type="journal article" date="2020" name="Elife">
        <title>Loss of centromere function drives karyotype evolution in closely related Malassezia species.</title>
        <authorList>
            <person name="Sankaranarayanan S.R."/>
            <person name="Ianiri G."/>
            <person name="Coelho M.A."/>
            <person name="Reza M.H."/>
            <person name="Thimmappa B.C."/>
            <person name="Ganguly P."/>
            <person name="Vadnala R.N."/>
            <person name="Sun S."/>
            <person name="Siddharthan R."/>
            <person name="Tellgren-Roth C."/>
            <person name="Dawson T.L."/>
            <person name="Heitman J."/>
            <person name="Sanyal K."/>
        </authorList>
    </citation>
    <scope>NUCLEOTIDE SEQUENCE [LARGE SCALE GENOMIC DNA]</scope>
    <source>
        <strain evidence="9">CBS14141</strain>
    </source>
</reference>
<evidence type="ECO:0000256" key="6">
    <source>
        <dbReference type="SAM" id="MobiDB-lite"/>
    </source>
</evidence>
<dbReference type="EMBL" id="CP046240">
    <property type="protein sequence ID" value="WFD49906.1"/>
    <property type="molecule type" value="Genomic_DNA"/>
</dbReference>
<dbReference type="PANTHER" id="PTHR23502:SF51">
    <property type="entry name" value="QUINIDINE RESISTANCE PROTEIN 1-RELATED"/>
    <property type="match status" value="1"/>
</dbReference>